<reference evidence="1" key="2">
    <citation type="submission" date="2025-03" db="EMBL/GenBank/DDBJ databases">
        <authorList>
            <consortium name="ELIXIR-Norway"/>
            <consortium name="Elixir Norway"/>
        </authorList>
    </citation>
    <scope>NUCLEOTIDE SEQUENCE</scope>
</reference>
<dbReference type="EMBL" id="OX596098">
    <property type="protein sequence ID" value="CAM9618287.1"/>
    <property type="molecule type" value="Genomic_DNA"/>
</dbReference>
<protein>
    <submittedName>
        <fullName evidence="1">Uncharacterized protein</fullName>
    </submittedName>
</protein>
<dbReference type="Proteomes" id="UP001162501">
    <property type="component" value="Chromosome 14"/>
</dbReference>
<name>A0AC59YE73_RANTA</name>
<reference evidence="1" key="1">
    <citation type="submission" date="2023-05" db="EMBL/GenBank/DDBJ databases">
        <authorList>
            <consortium name="ELIXIR-Norway"/>
        </authorList>
    </citation>
    <scope>NUCLEOTIDE SEQUENCE</scope>
</reference>
<accession>A0AC59YE73</accession>
<evidence type="ECO:0000313" key="1">
    <source>
        <dbReference type="EMBL" id="CAM9618287.1"/>
    </source>
</evidence>
<sequence>MGIKGCLCVGEGPGPRSPLFQEPVVAGSGLGVPKSGLAGKSFQLRTGPPNNNNNIGPLWESPGRRQHKLLIQAQAHLDSALRIPLYIVLSPESPGVQQRCHQRLGQLLGMPVCTPFPALDCAAAETACDFHRIASMGPARFVTKPGPRSKPLICPSKRLRQIPPQYTDSRRDNVLERNKLESDPVRGTRPGHYQLVFHTVRWDLVMPRRWSVEKPLQVKQPEQQKHLTSETSPWWPVRDSQAI</sequence>
<gene>
    <name evidence="1" type="ORF">MRATA1EN22A_LOCUS5048</name>
</gene>
<organism evidence="1 2">
    <name type="scientific">Rangifer tarandus platyrhynchus</name>
    <name type="common">Svalbard reindeer</name>
    <dbReference type="NCBI Taxonomy" id="3082113"/>
    <lineage>
        <taxon>Eukaryota</taxon>
        <taxon>Metazoa</taxon>
        <taxon>Chordata</taxon>
        <taxon>Craniata</taxon>
        <taxon>Vertebrata</taxon>
        <taxon>Euteleostomi</taxon>
        <taxon>Mammalia</taxon>
        <taxon>Eutheria</taxon>
        <taxon>Laurasiatheria</taxon>
        <taxon>Artiodactyla</taxon>
        <taxon>Ruminantia</taxon>
        <taxon>Pecora</taxon>
        <taxon>Cervidae</taxon>
        <taxon>Odocoileinae</taxon>
        <taxon>Rangifer</taxon>
    </lineage>
</organism>
<evidence type="ECO:0000313" key="2">
    <source>
        <dbReference type="Proteomes" id="UP001162501"/>
    </source>
</evidence>
<proteinExistence type="predicted"/>